<sequence>MRDYIQGSVCISLFTSLAAHLILPTILRTVRSCRKTRVQKRRRKALPRYPSLPYHFFPFLSSAFVVHVKLVSIHYHNTSISRCF</sequence>
<gene>
    <name evidence="2" type="ORF">EV421DRAFT_1804925</name>
</gene>
<comment type="caution">
    <text evidence="2">The sequence shown here is derived from an EMBL/GenBank/DDBJ whole genome shotgun (WGS) entry which is preliminary data.</text>
</comment>
<proteinExistence type="predicted"/>
<dbReference type="EMBL" id="JAUEPT010000022">
    <property type="protein sequence ID" value="KAK0443631.1"/>
    <property type="molecule type" value="Genomic_DNA"/>
</dbReference>
<evidence type="ECO:0000313" key="3">
    <source>
        <dbReference type="Proteomes" id="UP001175226"/>
    </source>
</evidence>
<dbReference type="AlphaFoldDB" id="A0AA39JIY2"/>
<feature type="transmembrane region" description="Helical" evidence="1">
    <location>
        <begin position="6"/>
        <end position="30"/>
    </location>
</feature>
<reference evidence="2" key="1">
    <citation type="submission" date="2023-06" db="EMBL/GenBank/DDBJ databases">
        <authorList>
            <consortium name="Lawrence Berkeley National Laboratory"/>
            <person name="Ahrendt S."/>
            <person name="Sahu N."/>
            <person name="Indic B."/>
            <person name="Wong-Bajracharya J."/>
            <person name="Merenyi Z."/>
            <person name="Ke H.-M."/>
            <person name="Monk M."/>
            <person name="Kocsube S."/>
            <person name="Drula E."/>
            <person name="Lipzen A."/>
            <person name="Balint B."/>
            <person name="Henrissat B."/>
            <person name="Andreopoulos B."/>
            <person name="Martin F.M."/>
            <person name="Harder C.B."/>
            <person name="Rigling D."/>
            <person name="Ford K.L."/>
            <person name="Foster G.D."/>
            <person name="Pangilinan J."/>
            <person name="Papanicolaou A."/>
            <person name="Barry K."/>
            <person name="LaButti K."/>
            <person name="Viragh M."/>
            <person name="Koriabine M."/>
            <person name="Yan M."/>
            <person name="Riley R."/>
            <person name="Champramary S."/>
            <person name="Plett K.L."/>
            <person name="Tsai I.J."/>
            <person name="Slot J."/>
            <person name="Sipos G."/>
            <person name="Plett J."/>
            <person name="Nagy L.G."/>
            <person name="Grigoriev I.V."/>
        </authorList>
    </citation>
    <scope>NUCLEOTIDE SEQUENCE</scope>
    <source>
        <strain evidence="2">FPL87.14</strain>
    </source>
</reference>
<keyword evidence="1" id="KW-0472">Membrane</keyword>
<protein>
    <submittedName>
        <fullName evidence="2">Uncharacterized protein</fullName>
    </submittedName>
</protein>
<keyword evidence="1" id="KW-0812">Transmembrane</keyword>
<dbReference type="Proteomes" id="UP001175226">
    <property type="component" value="Unassembled WGS sequence"/>
</dbReference>
<evidence type="ECO:0000256" key="1">
    <source>
        <dbReference type="SAM" id="Phobius"/>
    </source>
</evidence>
<keyword evidence="1" id="KW-1133">Transmembrane helix</keyword>
<organism evidence="2 3">
    <name type="scientific">Armillaria borealis</name>
    <dbReference type="NCBI Taxonomy" id="47425"/>
    <lineage>
        <taxon>Eukaryota</taxon>
        <taxon>Fungi</taxon>
        <taxon>Dikarya</taxon>
        <taxon>Basidiomycota</taxon>
        <taxon>Agaricomycotina</taxon>
        <taxon>Agaricomycetes</taxon>
        <taxon>Agaricomycetidae</taxon>
        <taxon>Agaricales</taxon>
        <taxon>Marasmiineae</taxon>
        <taxon>Physalacriaceae</taxon>
        <taxon>Armillaria</taxon>
    </lineage>
</organism>
<keyword evidence="3" id="KW-1185">Reference proteome</keyword>
<name>A0AA39JIY2_9AGAR</name>
<evidence type="ECO:0000313" key="2">
    <source>
        <dbReference type="EMBL" id="KAK0443631.1"/>
    </source>
</evidence>
<accession>A0AA39JIY2</accession>